<dbReference type="SUPFAM" id="SSF54236">
    <property type="entry name" value="Ubiquitin-like"/>
    <property type="match status" value="1"/>
</dbReference>
<feature type="region of interest" description="Disordered" evidence="1">
    <location>
        <begin position="70"/>
        <end position="141"/>
    </location>
</feature>
<dbReference type="InterPro" id="IPR029071">
    <property type="entry name" value="Ubiquitin-like_domsf"/>
</dbReference>
<dbReference type="PANTHER" id="PTHR46467">
    <property type="entry name" value="TETHER CONTAINING UBX DOMAIN FOR GLUT4"/>
    <property type="match status" value="1"/>
</dbReference>
<organism evidence="3 4">
    <name type="scientific">Cardiosporidium cionae</name>
    <dbReference type="NCBI Taxonomy" id="476202"/>
    <lineage>
        <taxon>Eukaryota</taxon>
        <taxon>Sar</taxon>
        <taxon>Alveolata</taxon>
        <taxon>Apicomplexa</taxon>
        <taxon>Aconoidasida</taxon>
        <taxon>Nephromycida</taxon>
        <taxon>Cardiosporidium</taxon>
    </lineage>
</organism>
<dbReference type="Gene3D" id="1.20.58.2190">
    <property type="match status" value="1"/>
</dbReference>
<feature type="compositionally biased region" description="Low complexity" evidence="1">
    <location>
        <begin position="112"/>
        <end position="128"/>
    </location>
</feature>
<sequence>MGSNEVKDMLLDLGKELKRSDNDMQQYIHRIVEENWLETFDDLRELSEKQWDYLNIPVRLVQAIRIRLDSKRKKSAPQPTDISSCSYQSSTSPLSHPQKSEDSPHSEDATHPSTLLPSSSSIPSRTSTAIEEKAEEEKSGIPEKLTAIELGMVDESTFPISLYTACETLELELSSSKDFANILKTLIRIIHGVLYTPKNAKKRRIRKENHLFQETVGNFPLAMDVLFSCGFVEIGDFLELPVAFIARLTDGYQLLSLIFETHGIPCPPLPETQTFNPYQTRFSSTNILLRTKRQNLNAEIQEGDSLSLENVQLAIQRRKEILENGGSNVEHVALNPLVFNQSELRHATIASGLEDSRNSTATSSNQEWEDFLKNSISMKELLSMKEVLSENTQFKSRAKKELETLNKKKIYSQAAVRILFPDKNILQLHFKPTATIQTVYDNLLPFLSTEIQSSQWHIYETPPLRRLNKESTLYEENLVPGGLLHFKLEGKTHFSVDAFF</sequence>
<protein>
    <submittedName>
        <fullName evidence="3">PUB domain-containing protein</fullName>
    </submittedName>
</protein>
<dbReference type="Pfam" id="PF09409">
    <property type="entry name" value="PUB"/>
    <property type="match status" value="1"/>
</dbReference>
<dbReference type="CDD" id="cd09212">
    <property type="entry name" value="PUB"/>
    <property type="match status" value="1"/>
</dbReference>
<feature type="compositionally biased region" description="Basic and acidic residues" evidence="1">
    <location>
        <begin position="130"/>
        <end position="141"/>
    </location>
</feature>
<accession>A0ABQ7J9C1</accession>
<comment type="caution">
    <text evidence="3">The sequence shown here is derived from an EMBL/GenBank/DDBJ whole genome shotgun (WGS) entry which is preliminary data.</text>
</comment>
<name>A0ABQ7J9C1_9APIC</name>
<keyword evidence="4" id="KW-1185">Reference proteome</keyword>
<dbReference type="Gene3D" id="3.10.20.90">
    <property type="entry name" value="Phosphatidylinositol 3-kinase Catalytic Subunit, Chain A, domain 1"/>
    <property type="match status" value="1"/>
</dbReference>
<evidence type="ECO:0000313" key="3">
    <source>
        <dbReference type="EMBL" id="KAF8820603.1"/>
    </source>
</evidence>
<reference evidence="3 4" key="1">
    <citation type="journal article" date="2020" name="bioRxiv">
        <title>Metabolic contributions of an alphaproteobacterial endosymbiont in the apicomplexan Cardiosporidium cionae.</title>
        <authorList>
            <person name="Hunter E.S."/>
            <person name="Paight C.J."/>
            <person name="Lane C.E."/>
        </authorList>
    </citation>
    <scope>NUCLEOTIDE SEQUENCE [LARGE SCALE GENOMIC DNA]</scope>
    <source>
        <strain evidence="3">ESH_2018</strain>
    </source>
</reference>
<feature type="compositionally biased region" description="Basic and acidic residues" evidence="1">
    <location>
        <begin position="98"/>
        <end position="110"/>
    </location>
</feature>
<dbReference type="PANTHER" id="PTHR46467:SF1">
    <property type="entry name" value="TETHER CONTAINING UBX DOMAIN FOR GLUT4"/>
    <property type="match status" value="1"/>
</dbReference>
<feature type="compositionally biased region" description="Polar residues" evidence="1">
    <location>
        <begin position="77"/>
        <end position="97"/>
    </location>
</feature>
<proteinExistence type="predicted"/>
<dbReference type="EMBL" id="JADAQX010000345">
    <property type="protein sequence ID" value="KAF8820603.1"/>
    <property type="molecule type" value="Genomic_DNA"/>
</dbReference>
<evidence type="ECO:0000259" key="2">
    <source>
        <dbReference type="Pfam" id="PF09409"/>
    </source>
</evidence>
<dbReference type="SUPFAM" id="SSF143503">
    <property type="entry name" value="PUG domain-like"/>
    <property type="match status" value="1"/>
</dbReference>
<evidence type="ECO:0000313" key="4">
    <source>
        <dbReference type="Proteomes" id="UP000823046"/>
    </source>
</evidence>
<feature type="domain" description="PUB" evidence="2">
    <location>
        <begin position="179"/>
        <end position="234"/>
    </location>
</feature>
<dbReference type="SMART" id="SM00580">
    <property type="entry name" value="PUG"/>
    <property type="match status" value="1"/>
</dbReference>
<dbReference type="InterPro" id="IPR036339">
    <property type="entry name" value="PUB-like_dom_sf"/>
</dbReference>
<gene>
    <name evidence="3" type="ORF">IE077_003006</name>
</gene>
<dbReference type="Proteomes" id="UP000823046">
    <property type="component" value="Unassembled WGS sequence"/>
</dbReference>
<evidence type="ECO:0000256" key="1">
    <source>
        <dbReference type="SAM" id="MobiDB-lite"/>
    </source>
</evidence>
<dbReference type="InterPro" id="IPR018997">
    <property type="entry name" value="PUB_domain"/>
</dbReference>